<evidence type="ECO:0000313" key="1">
    <source>
        <dbReference type="EMBL" id="TBO42227.1"/>
    </source>
</evidence>
<dbReference type="RefSeq" id="WP_131030246.1">
    <property type="nucleotide sequence ID" value="NZ_SIXF01000009.1"/>
</dbReference>
<organism evidence="1 2">
    <name type="scientific">Pedobacter kyonggii</name>
    <dbReference type="NCBI Taxonomy" id="1926871"/>
    <lineage>
        <taxon>Bacteria</taxon>
        <taxon>Pseudomonadati</taxon>
        <taxon>Bacteroidota</taxon>
        <taxon>Sphingobacteriia</taxon>
        <taxon>Sphingobacteriales</taxon>
        <taxon>Sphingobacteriaceae</taxon>
        <taxon>Pedobacter</taxon>
    </lineage>
</organism>
<evidence type="ECO:0000313" key="2">
    <source>
        <dbReference type="Proteomes" id="UP000291819"/>
    </source>
</evidence>
<keyword evidence="2" id="KW-1185">Reference proteome</keyword>
<name>A0A4V2JGU8_9SPHI</name>
<dbReference type="Proteomes" id="UP000291819">
    <property type="component" value="Unassembled WGS sequence"/>
</dbReference>
<protein>
    <submittedName>
        <fullName evidence="1">Uncharacterized protein</fullName>
    </submittedName>
</protein>
<proteinExistence type="predicted"/>
<comment type="caution">
    <text evidence="1">The sequence shown here is derived from an EMBL/GenBank/DDBJ whole genome shotgun (WGS) entry which is preliminary data.</text>
</comment>
<dbReference type="EMBL" id="SIXF01000009">
    <property type="protein sequence ID" value="TBO42227.1"/>
    <property type="molecule type" value="Genomic_DNA"/>
</dbReference>
<sequence length="130" mass="14928">MKPRKEGGLRSCPVRCYLSDEEYQRFSSFAQALNITTSDLIRRKIIYGSLLDVDPSKLLGVFVQIGKDLAQIRSLLSQLKIYPEERNGSLPAQEPQEYGIIIQDYQAAQKSLEQAIKMLIIRMDHKRKMP</sequence>
<dbReference type="AlphaFoldDB" id="A0A4V2JGU8"/>
<dbReference type="OrthoDB" id="766003at2"/>
<reference evidence="1 2" key="1">
    <citation type="submission" date="2019-02" db="EMBL/GenBank/DDBJ databases">
        <title>Pedobacter kyonggii whole genome sequence analysis.</title>
        <authorList>
            <person name="Dahal R.H."/>
        </authorList>
    </citation>
    <scope>NUCLEOTIDE SEQUENCE [LARGE SCALE GENOMIC DNA]</scope>
    <source>
        <strain evidence="1 2">K-4-11-1</strain>
    </source>
</reference>
<accession>A0A4V2JGU8</accession>
<gene>
    <name evidence="1" type="ORF">EYS08_11925</name>
</gene>